<comment type="caution">
    <text evidence="1">The sequence shown here is derived from an EMBL/GenBank/DDBJ whole genome shotgun (WGS) entry which is preliminary data.</text>
</comment>
<evidence type="ECO:0000313" key="1">
    <source>
        <dbReference type="EMBL" id="KAD5802562.1"/>
    </source>
</evidence>
<sequence>MKRPRTSGGVWQRALCGAAVRCDRWCTVRRCGDAVVRQVVCDGCGAVVQPVVRPAIRSSDGCGAAMVEFWPAKPQSSPFPSRLNHSNTSSSLNGSDLHSDILFHSDVIFFAIQTADKGKAPLKTPPPYVPESVPIDLEFLQEKMFVLEHDSATKSLTVGNLRDSMLKIIEHLNKQRKDMSFLKKEKLREEGERRATKRD</sequence>
<evidence type="ECO:0000313" key="2">
    <source>
        <dbReference type="Proteomes" id="UP000326396"/>
    </source>
</evidence>
<dbReference type="AlphaFoldDB" id="A0A5N6P0B5"/>
<dbReference type="Proteomes" id="UP000326396">
    <property type="component" value="Linkage Group LG15"/>
</dbReference>
<accession>A0A5N6P0B5</accession>
<protein>
    <submittedName>
        <fullName evidence="1">Uncharacterized protein</fullName>
    </submittedName>
</protein>
<keyword evidence="2" id="KW-1185">Reference proteome</keyword>
<gene>
    <name evidence="1" type="ORF">E3N88_13922</name>
</gene>
<organism evidence="1 2">
    <name type="scientific">Mikania micrantha</name>
    <name type="common">bitter vine</name>
    <dbReference type="NCBI Taxonomy" id="192012"/>
    <lineage>
        <taxon>Eukaryota</taxon>
        <taxon>Viridiplantae</taxon>
        <taxon>Streptophyta</taxon>
        <taxon>Embryophyta</taxon>
        <taxon>Tracheophyta</taxon>
        <taxon>Spermatophyta</taxon>
        <taxon>Magnoliopsida</taxon>
        <taxon>eudicotyledons</taxon>
        <taxon>Gunneridae</taxon>
        <taxon>Pentapetalae</taxon>
        <taxon>asterids</taxon>
        <taxon>campanulids</taxon>
        <taxon>Asterales</taxon>
        <taxon>Asteraceae</taxon>
        <taxon>Asteroideae</taxon>
        <taxon>Heliantheae alliance</taxon>
        <taxon>Eupatorieae</taxon>
        <taxon>Mikania</taxon>
    </lineage>
</organism>
<reference evidence="1 2" key="1">
    <citation type="submission" date="2019-05" db="EMBL/GenBank/DDBJ databases">
        <title>Mikania micrantha, genome provides insights into the molecular mechanism of rapid growth.</title>
        <authorList>
            <person name="Liu B."/>
        </authorList>
    </citation>
    <scope>NUCLEOTIDE SEQUENCE [LARGE SCALE GENOMIC DNA]</scope>
    <source>
        <strain evidence="1">NLD-2019</strain>
        <tissue evidence="1">Leaf</tissue>
    </source>
</reference>
<dbReference type="EMBL" id="SZYD01000007">
    <property type="protein sequence ID" value="KAD5802562.1"/>
    <property type="molecule type" value="Genomic_DNA"/>
</dbReference>
<name>A0A5N6P0B5_9ASTR</name>
<proteinExistence type="predicted"/>